<dbReference type="SMART" id="SM00360">
    <property type="entry name" value="RRM"/>
    <property type="match status" value="1"/>
</dbReference>
<evidence type="ECO:0000259" key="4">
    <source>
        <dbReference type="PROSITE" id="PS50102"/>
    </source>
</evidence>
<feature type="region of interest" description="Disordered" evidence="3">
    <location>
        <begin position="154"/>
        <end position="434"/>
    </location>
</feature>
<dbReference type="EMBL" id="BTFZ01000011">
    <property type="protein sequence ID" value="GMM36350.1"/>
    <property type="molecule type" value="Genomic_DNA"/>
</dbReference>
<keyword evidence="1 2" id="KW-0694">RNA-binding</keyword>
<feature type="compositionally biased region" description="Basic and acidic residues" evidence="3">
    <location>
        <begin position="424"/>
        <end position="434"/>
    </location>
</feature>
<feature type="compositionally biased region" description="Basic and acidic residues" evidence="3">
    <location>
        <begin position="54"/>
        <end position="66"/>
    </location>
</feature>
<keyword evidence="6" id="KW-1185">Reference proteome</keyword>
<feature type="compositionally biased region" description="Basic and acidic residues" evidence="3">
    <location>
        <begin position="278"/>
        <end position="305"/>
    </location>
</feature>
<comment type="caution">
    <text evidence="5">The sequence shown here is derived from an EMBL/GenBank/DDBJ whole genome shotgun (WGS) entry which is preliminary data.</text>
</comment>
<dbReference type="GO" id="GO:0005634">
    <property type="term" value="C:nucleus"/>
    <property type="evidence" value="ECO:0007669"/>
    <property type="project" value="TreeGrafter"/>
</dbReference>
<dbReference type="InterPro" id="IPR035979">
    <property type="entry name" value="RBD_domain_sf"/>
</dbReference>
<evidence type="ECO:0000256" key="3">
    <source>
        <dbReference type="SAM" id="MobiDB-lite"/>
    </source>
</evidence>
<feature type="compositionally biased region" description="Basic and acidic residues" evidence="3">
    <location>
        <begin position="388"/>
        <end position="398"/>
    </location>
</feature>
<dbReference type="PANTHER" id="PTHR48025:SF1">
    <property type="entry name" value="RRM DOMAIN-CONTAINING PROTEIN"/>
    <property type="match status" value="1"/>
</dbReference>
<feature type="region of interest" description="Disordered" evidence="3">
    <location>
        <begin position="42"/>
        <end position="70"/>
    </location>
</feature>
<feature type="compositionally biased region" description="Basic and acidic residues" evidence="3">
    <location>
        <begin position="154"/>
        <end position="169"/>
    </location>
</feature>
<reference evidence="5 6" key="1">
    <citation type="journal article" date="2023" name="Elife">
        <title>Identification of key yeast species and microbe-microbe interactions impacting larval growth of Drosophila in the wild.</title>
        <authorList>
            <person name="Mure A."/>
            <person name="Sugiura Y."/>
            <person name="Maeda R."/>
            <person name="Honda K."/>
            <person name="Sakurai N."/>
            <person name="Takahashi Y."/>
            <person name="Watada M."/>
            <person name="Katoh T."/>
            <person name="Gotoh A."/>
            <person name="Gotoh Y."/>
            <person name="Taniguchi I."/>
            <person name="Nakamura K."/>
            <person name="Hayashi T."/>
            <person name="Katayama T."/>
            <person name="Uemura T."/>
            <person name="Hattori Y."/>
        </authorList>
    </citation>
    <scope>NUCLEOTIDE SEQUENCE [LARGE SCALE GENOMIC DNA]</scope>
    <source>
        <strain evidence="5 6">SC-9</strain>
    </source>
</reference>
<sequence>MAPKKQKAQKVSLATFLGDDSLGDWADEDIDYSSISVPVQTTKSTFEPNSFESKPFESQRPQREEYPVPEVPPFKARLNNLSWDVTEDDVINHFENNLGQESFSNFYAPKEGDRLKGFAFITFNTKDLLVQALDMSGSELNGRRVYVAVAAPDRNNDRRPPREDFDWGARRGPLAAREDNDFERRPRGEPRERREEQDFDWGARKGPLAAREDNDFERRPRGEPRERREEKDFDWGARKGPLAAREDNDFERRPRGEPRERREEKDFDWGARKGPLAAREDNDFERRPRGEPRERREEKDFDWGARKGPLAAREDGDFERKPRREPREPREKREEQDFDWGARRGPLPAKEKSSGRSNSGRGGKQEDNLDWSSARTSKFVPARRSSNKPKETETKEASPAKPARSMYDVLADQNDNEEDEETEELTKKTGEVSI</sequence>
<feature type="compositionally biased region" description="Basic and acidic residues" evidence="3">
    <location>
        <begin position="176"/>
        <end position="196"/>
    </location>
</feature>
<dbReference type="AlphaFoldDB" id="A0AAV5QPW9"/>
<dbReference type="SUPFAM" id="SSF54928">
    <property type="entry name" value="RNA-binding domain, RBD"/>
    <property type="match status" value="1"/>
</dbReference>
<dbReference type="GeneID" id="90074325"/>
<dbReference type="InterPro" id="IPR000504">
    <property type="entry name" value="RRM_dom"/>
</dbReference>
<feature type="compositionally biased region" description="Polar residues" evidence="3">
    <location>
        <begin position="42"/>
        <end position="52"/>
    </location>
</feature>
<feature type="compositionally biased region" description="Basic and acidic residues" evidence="3">
    <location>
        <begin position="312"/>
        <end position="335"/>
    </location>
</feature>
<dbReference type="InterPro" id="IPR012677">
    <property type="entry name" value="Nucleotide-bd_a/b_plait_sf"/>
</dbReference>
<evidence type="ECO:0000256" key="1">
    <source>
        <dbReference type="ARBA" id="ARBA00022884"/>
    </source>
</evidence>
<dbReference type="Gene3D" id="3.30.70.330">
    <property type="match status" value="1"/>
</dbReference>
<evidence type="ECO:0000256" key="2">
    <source>
        <dbReference type="PROSITE-ProRule" id="PRU00176"/>
    </source>
</evidence>
<feature type="compositionally biased region" description="Basic and acidic residues" evidence="3">
    <location>
        <begin position="210"/>
        <end position="237"/>
    </location>
</feature>
<dbReference type="RefSeq" id="XP_064853346.1">
    <property type="nucleotide sequence ID" value="XM_064997274.1"/>
</dbReference>
<dbReference type="PROSITE" id="PS50102">
    <property type="entry name" value="RRM"/>
    <property type="match status" value="1"/>
</dbReference>
<feature type="domain" description="RRM" evidence="4">
    <location>
        <begin position="74"/>
        <end position="152"/>
    </location>
</feature>
<dbReference type="GO" id="GO:0003729">
    <property type="term" value="F:mRNA binding"/>
    <property type="evidence" value="ECO:0007669"/>
    <property type="project" value="TreeGrafter"/>
</dbReference>
<feature type="compositionally biased region" description="Acidic residues" evidence="3">
    <location>
        <begin position="414"/>
        <end position="423"/>
    </location>
</feature>
<evidence type="ECO:0000313" key="5">
    <source>
        <dbReference type="EMBL" id="GMM36350.1"/>
    </source>
</evidence>
<name>A0AAV5QPW9_9ASCO</name>
<feature type="compositionally biased region" description="Basic and acidic residues" evidence="3">
    <location>
        <begin position="244"/>
        <end position="271"/>
    </location>
</feature>
<dbReference type="PANTHER" id="PTHR48025">
    <property type="entry name" value="OS02G0815200 PROTEIN"/>
    <property type="match status" value="1"/>
</dbReference>
<gene>
    <name evidence="5" type="ORF">DASC09_036750</name>
</gene>
<accession>A0AAV5QPW9</accession>
<dbReference type="Proteomes" id="UP001360560">
    <property type="component" value="Unassembled WGS sequence"/>
</dbReference>
<evidence type="ECO:0000313" key="6">
    <source>
        <dbReference type="Proteomes" id="UP001360560"/>
    </source>
</evidence>
<dbReference type="InterPro" id="IPR050502">
    <property type="entry name" value="Euk_RNA-bind_prot"/>
</dbReference>
<protein>
    <submittedName>
        <fullName evidence="5">Tif3 protein</fullName>
    </submittedName>
</protein>
<dbReference type="Pfam" id="PF00076">
    <property type="entry name" value="RRM_1"/>
    <property type="match status" value="1"/>
</dbReference>
<proteinExistence type="predicted"/>
<organism evidence="5 6">
    <name type="scientific">Saccharomycopsis crataegensis</name>
    <dbReference type="NCBI Taxonomy" id="43959"/>
    <lineage>
        <taxon>Eukaryota</taxon>
        <taxon>Fungi</taxon>
        <taxon>Dikarya</taxon>
        <taxon>Ascomycota</taxon>
        <taxon>Saccharomycotina</taxon>
        <taxon>Saccharomycetes</taxon>
        <taxon>Saccharomycopsidaceae</taxon>
        <taxon>Saccharomycopsis</taxon>
    </lineage>
</organism>